<dbReference type="Pfam" id="PF22704">
    <property type="entry name" value="CBM13-like"/>
    <property type="match status" value="1"/>
</dbReference>
<keyword evidence="3" id="KW-1185">Reference proteome</keyword>
<dbReference type="InterPro" id="IPR023296">
    <property type="entry name" value="Glyco_hydro_beta-prop_sf"/>
</dbReference>
<dbReference type="PANTHER" id="PTHR22925:SF3">
    <property type="entry name" value="GLYCOSYL HYDROLASE FAMILY PROTEIN 43"/>
    <property type="match status" value="1"/>
</dbReference>
<protein>
    <recommendedName>
        <fullName evidence="1">CBM6 domain-containing protein</fullName>
    </recommendedName>
</protein>
<dbReference type="InterPro" id="IPR055240">
    <property type="entry name" value="CBM13-like"/>
</dbReference>
<sequence length="262" mass="27618">MLDTNYYNVTTQVSVLDGATLEAPGIVKRNGVYYLIASHTSGWAPNPNKFFTSSSLSGPWSSQQDIAPPATNTYFSQNAYDLPLGSNAIYMGDRWRPDLLGSSRYIWYPLDFSSGSPQLVPADVWSVNIQAGTYSAATGTSYEAENGQLGGSATIASDPSFSGGRVVGYLGDGGTVTISNVQSNGGAHWVALYYANGDSTWRNVTVSVNGGSNVLVDQPNTGGGHVVLSVPVKVNLNSGANSITFGSGQTNYAGDLDRIIVY</sequence>
<evidence type="ECO:0000313" key="2">
    <source>
        <dbReference type="EMBL" id="THG99627.1"/>
    </source>
</evidence>
<comment type="caution">
    <text evidence="2">The sequence shown here is derived from an EMBL/GenBank/DDBJ whole genome shotgun (WGS) entry which is preliminary data.</text>
</comment>
<evidence type="ECO:0000259" key="1">
    <source>
        <dbReference type="PROSITE" id="PS51175"/>
    </source>
</evidence>
<dbReference type="PANTHER" id="PTHR22925">
    <property type="entry name" value="GLYCOSYL HYDROLASE 43 FAMILY MEMBER"/>
    <property type="match status" value="1"/>
</dbReference>
<proteinExistence type="predicted"/>
<dbReference type="Proteomes" id="UP000309038">
    <property type="component" value="Unassembled WGS sequence"/>
</dbReference>
<dbReference type="AlphaFoldDB" id="A0A4S4KP68"/>
<reference evidence="2 3" key="1">
    <citation type="submission" date="2019-02" db="EMBL/GenBank/DDBJ databases">
        <title>Genome sequencing of the rare red list fungi Phlebia centrifuga.</title>
        <authorList>
            <person name="Buettner E."/>
            <person name="Kellner H."/>
        </authorList>
    </citation>
    <scope>NUCLEOTIDE SEQUENCE [LARGE SCALE GENOMIC DNA]</scope>
    <source>
        <strain evidence="2 3">DSM 108282</strain>
    </source>
</reference>
<dbReference type="InterPro" id="IPR005084">
    <property type="entry name" value="CBM6"/>
</dbReference>
<dbReference type="InterPro" id="IPR008979">
    <property type="entry name" value="Galactose-bd-like_sf"/>
</dbReference>
<gene>
    <name evidence="2" type="ORF">EW026_g2739</name>
</gene>
<name>A0A4S4KP68_9APHY</name>
<dbReference type="GO" id="GO:0030246">
    <property type="term" value="F:carbohydrate binding"/>
    <property type="evidence" value="ECO:0007669"/>
    <property type="project" value="InterPro"/>
</dbReference>
<dbReference type="Gene3D" id="2.115.10.20">
    <property type="entry name" value="Glycosyl hydrolase domain, family 43"/>
    <property type="match status" value="1"/>
</dbReference>
<evidence type="ECO:0000313" key="3">
    <source>
        <dbReference type="Proteomes" id="UP000309038"/>
    </source>
</evidence>
<dbReference type="SUPFAM" id="SSF49785">
    <property type="entry name" value="Galactose-binding domain-like"/>
    <property type="match status" value="1"/>
</dbReference>
<dbReference type="SUPFAM" id="SSF75005">
    <property type="entry name" value="Arabinanase/levansucrase/invertase"/>
    <property type="match status" value="1"/>
</dbReference>
<accession>A0A4S4KP68</accession>
<feature type="domain" description="CBM6" evidence="1">
    <location>
        <begin position="140"/>
        <end position="262"/>
    </location>
</feature>
<dbReference type="CDD" id="cd04081">
    <property type="entry name" value="CBM35_galactosidase-like"/>
    <property type="match status" value="1"/>
</dbReference>
<dbReference type="EMBL" id="SGPJ01000073">
    <property type="protein sequence ID" value="THG99627.1"/>
    <property type="molecule type" value="Genomic_DNA"/>
</dbReference>
<dbReference type="Gene3D" id="2.60.120.260">
    <property type="entry name" value="Galactose-binding domain-like"/>
    <property type="match status" value="1"/>
</dbReference>
<organism evidence="2 3">
    <name type="scientific">Hermanssonia centrifuga</name>
    <dbReference type="NCBI Taxonomy" id="98765"/>
    <lineage>
        <taxon>Eukaryota</taxon>
        <taxon>Fungi</taxon>
        <taxon>Dikarya</taxon>
        <taxon>Basidiomycota</taxon>
        <taxon>Agaricomycotina</taxon>
        <taxon>Agaricomycetes</taxon>
        <taxon>Polyporales</taxon>
        <taxon>Meruliaceae</taxon>
        <taxon>Hermanssonia</taxon>
    </lineage>
</organism>
<dbReference type="PROSITE" id="PS51175">
    <property type="entry name" value="CBM6"/>
    <property type="match status" value="1"/>
</dbReference>